<dbReference type="RefSeq" id="WP_087459600.1">
    <property type="nucleotide sequence ID" value="NZ_CP021425.1"/>
</dbReference>
<dbReference type="InterPro" id="IPR036397">
    <property type="entry name" value="RNaseH_sf"/>
</dbReference>
<dbReference type="GO" id="GO:0005829">
    <property type="term" value="C:cytosol"/>
    <property type="evidence" value="ECO:0007669"/>
    <property type="project" value="TreeGrafter"/>
</dbReference>
<dbReference type="PANTHER" id="PTHR30231:SF4">
    <property type="entry name" value="PROTEIN NEN2"/>
    <property type="match status" value="1"/>
</dbReference>
<keyword evidence="3 5" id="KW-0269">Exonuclease</keyword>
<keyword evidence="1" id="KW-0540">Nuclease</keyword>
<dbReference type="Proteomes" id="UP000196027">
    <property type="component" value="Chromosome"/>
</dbReference>
<dbReference type="GO" id="GO:0003676">
    <property type="term" value="F:nucleic acid binding"/>
    <property type="evidence" value="ECO:0007669"/>
    <property type="project" value="InterPro"/>
</dbReference>
<dbReference type="Gene3D" id="3.30.420.10">
    <property type="entry name" value="Ribonuclease H-like superfamily/Ribonuclease H"/>
    <property type="match status" value="1"/>
</dbReference>
<evidence type="ECO:0000313" key="5">
    <source>
        <dbReference type="EMBL" id="ARU54391.1"/>
    </source>
</evidence>
<keyword evidence="2" id="KW-0378">Hydrolase</keyword>
<dbReference type="GO" id="GO:0006259">
    <property type="term" value="P:DNA metabolic process"/>
    <property type="evidence" value="ECO:0007669"/>
    <property type="project" value="UniProtKB-ARBA"/>
</dbReference>
<evidence type="ECO:0000256" key="2">
    <source>
        <dbReference type="ARBA" id="ARBA00022801"/>
    </source>
</evidence>
<dbReference type="Pfam" id="PF00929">
    <property type="entry name" value="RNase_T"/>
    <property type="match status" value="1"/>
</dbReference>
<dbReference type="SUPFAM" id="SSF53098">
    <property type="entry name" value="Ribonuclease H-like"/>
    <property type="match status" value="1"/>
</dbReference>
<keyword evidence="6" id="KW-1185">Reference proteome</keyword>
<gene>
    <name evidence="5" type="ORF">OLMES_0285</name>
</gene>
<feature type="domain" description="Exonuclease" evidence="4">
    <location>
        <begin position="54"/>
        <end position="235"/>
    </location>
</feature>
<accession>A0A1Y0I1W4</accession>
<dbReference type="SMART" id="SM00479">
    <property type="entry name" value="EXOIII"/>
    <property type="match status" value="1"/>
</dbReference>
<sequence>MKIADKLKLSVGEDPDFDWSSWFGSMAEQARHSAVRDYYAGGMISGSTPLSDVPFVALDFETTGLNAKQDDIVSIGLVPFTLQRVYCRHARHWLVQPKTSLSDESVTIHGIRHSDLNRAPSLIHLLEPLLQDLAGKVVVVHYRYIERHFLYQILHRRLNERLIFPLVDTMQIEADIRHQGLRAWWNRVSGGKVASLRLANCRTRYGLPGYTAHHALTDALATAELFQAQVAHYINPDDPVSTYWR</sequence>
<dbReference type="CDD" id="cd06127">
    <property type="entry name" value="DEDDh"/>
    <property type="match status" value="1"/>
</dbReference>
<dbReference type="InterPro" id="IPR012337">
    <property type="entry name" value="RNaseH-like_sf"/>
</dbReference>
<dbReference type="PANTHER" id="PTHR30231">
    <property type="entry name" value="DNA POLYMERASE III SUBUNIT EPSILON"/>
    <property type="match status" value="1"/>
</dbReference>
<evidence type="ECO:0000256" key="1">
    <source>
        <dbReference type="ARBA" id="ARBA00022722"/>
    </source>
</evidence>
<reference evidence="5 6" key="1">
    <citation type="submission" date="2017-05" db="EMBL/GenBank/DDBJ databases">
        <title>Genomic insights into alkan degradation activity of Oleiphilus messinensis.</title>
        <authorList>
            <person name="Kozyavkin S.A."/>
            <person name="Slesarev A.I."/>
            <person name="Golyshin P.N."/>
            <person name="Korzhenkov A."/>
            <person name="Golyshina O.N."/>
            <person name="Toshchakov S.V."/>
        </authorList>
    </citation>
    <scope>NUCLEOTIDE SEQUENCE [LARGE SCALE GENOMIC DNA]</scope>
    <source>
        <strain evidence="5 6">ME102</strain>
    </source>
</reference>
<name>A0A1Y0I1W4_9GAMM</name>
<protein>
    <submittedName>
        <fullName evidence="5">Exonuclease family protein</fullName>
    </submittedName>
</protein>
<dbReference type="NCBIfam" id="NF006602">
    <property type="entry name" value="PRK09146.1"/>
    <property type="match status" value="1"/>
</dbReference>
<dbReference type="InterPro" id="IPR013520">
    <property type="entry name" value="Ribonucl_H"/>
</dbReference>
<dbReference type="KEGG" id="ome:OLMES_0285"/>
<organism evidence="5 6">
    <name type="scientific">Oleiphilus messinensis</name>
    <dbReference type="NCBI Taxonomy" id="141451"/>
    <lineage>
        <taxon>Bacteria</taxon>
        <taxon>Pseudomonadati</taxon>
        <taxon>Pseudomonadota</taxon>
        <taxon>Gammaproteobacteria</taxon>
        <taxon>Oceanospirillales</taxon>
        <taxon>Oleiphilaceae</taxon>
        <taxon>Oleiphilus</taxon>
    </lineage>
</organism>
<evidence type="ECO:0000259" key="4">
    <source>
        <dbReference type="SMART" id="SM00479"/>
    </source>
</evidence>
<dbReference type="AlphaFoldDB" id="A0A1Y0I1W4"/>
<proteinExistence type="predicted"/>
<evidence type="ECO:0000313" key="6">
    <source>
        <dbReference type="Proteomes" id="UP000196027"/>
    </source>
</evidence>
<dbReference type="GO" id="GO:0008408">
    <property type="term" value="F:3'-5' exonuclease activity"/>
    <property type="evidence" value="ECO:0007669"/>
    <property type="project" value="TreeGrafter"/>
</dbReference>
<evidence type="ECO:0000256" key="3">
    <source>
        <dbReference type="ARBA" id="ARBA00022839"/>
    </source>
</evidence>
<dbReference type="EMBL" id="CP021425">
    <property type="protein sequence ID" value="ARU54391.1"/>
    <property type="molecule type" value="Genomic_DNA"/>
</dbReference>
<dbReference type="OrthoDB" id="5497329at2"/>